<evidence type="ECO:0000313" key="1">
    <source>
        <dbReference type="EMBL" id="GAH61227.1"/>
    </source>
</evidence>
<organism evidence="1">
    <name type="scientific">marine sediment metagenome</name>
    <dbReference type="NCBI Taxonomy" id="412755"/>
    <lineage>
        <taxon>unclassified sequences</taxon>
        <taxon>metagenomes</taxon>
        <taxon>ecological metagenomes</taxon>
    </lineage>
</organism>
<reference evidence="1" key="1">
    <citation type="journal article" date="2014" name="Front. Microbiol.">
        <title>High frequency of phylogenetically diverse reductive dehalogenase-homologous genes in deep subseafloor sedimentary metagenomes.</title>
        <authorList>
            <person name="Kawai M."/>
            <person name="Futagami T."/>
            <person name="Toyoda A."/>
            <person name="Takaki Y."/>
            <person name="Nishi S."/>
            <person name="Hori S."/>
            <person name="Arai W."/>
            <person name="Tsubouchi T."/>
            <person name="Morono Y."/>
            <person name="Uchiyama I."/>
            <person name="Ito T."/>
            <person name="Fujiyama A."/>
            <person name="Inagaki F."/>
            <person name="Takami H."/>
        </authorList>
    </citation>
    <scope>NUCLEOTIDE SEQUENCE</scope>
    <source>
        <strain evidence="1">Expedition CK06-06</strain>
    </source>
</reference>
<name>X1GVN0_9ZZZZ</name>
<protein>
    <submittedName>
        <fullName evidence="1">Uncharacterized protein</fullName>
    </submittedName>
</protein>
<gene>
    <name evidence="1" type="ORF">S03H2_29164</name>
</gene>
<dbReference type="EMBL" id="BARU01017589">
    <property type="protein sequence ID" value="GAH61227.1"/>
    <property type="molecule type" value="Genomic_DNA"/>
</dbReference>
<accession>X1GVN0</accession>
<sequence>MGIERVTVSPTHLAVKAKAKMKANIVKSIDDGKWERGLLRVDVAEWKEKAINKGLPRISIGIDEAAGKVEAFASDFLPFLDKVATKVDAMPDVTLEDSIARMTTQIREVAKFKRS</sequence>
<proteinExistence type="predicted"/>
<comment type="caution">
    <text evidence="1">The sequence shown here is derived from an EMBL/GenBank/DDBJ whole genome shotgun (WGS) entry which is preliminary data.</text>
</comment>
<dbReference type="AlphaFoldDB" id="X1GVN0"/>